<dbReference type="EMBL" id="JAQPOK010000037">
    <property type="protein sequence ID" value="MDJ1178207.1"/>
    <property type="molecule type" value="Genomic_DNA"/>
</dbReference>
<dbReference type="Pfam" id="PF03781">
    <property type="entry name" value="FGE-sulfatase"/>
    <property type="match status" value="1"/>
</dbReference>
<dbReference type="PROSITE" id="PS50005">
    <property type="entry name" value="TPR"/>
    <property type="match status" value="2"/>
</dbReference>
<proteinExistence type="predicted"/>
<sequence>MKSLPGKKGFWGNVGGVLKSLFLPNKNITDTQREIAEGRKEVQREIAQKQQQIQLEGLKLQYVLQEQRREHEAEQAALSREFQAAQAELSREHQEALTRYIQDSENRRLASRIEHERWLEAQRQELQRELQKSQQEFSLFMAFLTAKINRDNDEERRILDNQPWRTPPKPLMQYYEQYQDRLPIPPLVVVSPPDVEFDRYPNAGSGLPRMANDIEDELSNFLGRHYPERDSERPAKPIAGLWDTNRMKDGAAVLSLHYLFAAVPTIILESKVAGDLLNFSLFSWDAGQRDWQKESVLFQFSHKEFMYDVQRELAREWKEKKQKLMAGGLDVKRVIGASKENESNEFNLMQLLEEEKYAALDVEVTLEYRPTPSGIARLKKYLSQLHCLAAGMALDDYHLLRHGAVPKMPELLAEFIEGMPDYEMQPLLEIVLTHYQALIEASAEVGLDVPSLLLDVALAFSNLPDSSPSQQLMAASIVRWLSQRQLPVTGEALETLASALNIADEGYVAKLNQCLSVLGDLRQLDIAQSCYRRGVKRLQGQDYEGARYDFEQTITLAPRAIAYYQRGLAYRGLGELQQAITDLDKAVKLQPNQAKFHEARGDVYRQLQDVETALANYAEAVELGSESAVQKYEELQRWWRDERRQAKEAEEARKREEEERRQALSIPIPVTSTSLSNRSTSLSNPSASLSNLTLELVYVEGGTFQMGSTQYDDETPVHAVTVPEFRMGKYPITQAQYEAVMGTNPSHFKGENRPVEQVSWHDAQAFCQKLSELIKQPVRLPSEAEWEYAARGGNRSQGYEYAGSNNLDEVGWYGGNSGSETHDVGKKKANELGIYDMSGNVWEWCADEWHSNYTGAPNDGSIWSNSDERNQQKNRLLRGGSWLSNSDNCRSRSRGSNAAGNRLRNYGFRVVCPLAMTT</sequence>
<name>A0ABT7BHF0_9CYAN</name>
<feature type="repeat" description="TPR" evidence="1">
    <location>
        <begin position="594"/>
        <end position="627"/>
    </location>
</feature>
<dbReference type="InterPro" id="IPR005532">
    <property type="entry name" value="SUMF_dom"/>
</dbReference>
<feature type="region of interest" description="Disordered" evidence="2">
    <location>
        <begin position="650"/>
        <end position="686"/>
    </location>
</feature>
<evidence type="ECO:0000313" key="4">
    <source>
        <dbReference type="EMBL" id="MDJ1178207.1"/>
    </source>
</evidence>
<keyword evidence="1" id="KW-0802">TPR repeat</keyword>
<dbReference type="PANTHER" id="PTHR23150:SF19">
    <property type="entry name" value="FORMYLGLYCINE-GENERATING ENZYME"/>
    <property type="match status" value="1"/>
</dbReference>
<reference evidence="4 5" key="1">
    <citation type="submission" date="2023-01" db="EMBL/GenBank/DDBJ databases">
        <title>Novel diversity within Roseofilum (Cyanobacteria; Desertifilaceae) from marine benthic mats with descriptions of four novel species.</title>
        <authorList>
            <person name="Wang Y."/>
            <person name="Berthold D.E."/>
            <person name="Hu J."/>
            <person name="Lefler F.W."/>
            <person name="Laughinghouse H.D. IV."/>
        </authorList>
    </citation>
    <scope>NUCLEOTIDE SEQUENCE [LARGE SCALE GENOMIC DNA]</scope>
    <source>
        <strain evidence="4 5">BLCC-M91</strain>
    </source>
</reference>
<dbReference type="Pfam" id="PF00515">
    <property type="entry name" value="TPR_1"/>
    <property type="match status" value="1"/>
</dbReference>
<evidence type="ECO:0000313" key="5">
    <source>
        <dbReference type="Proteomes" id="UP001231370"/>
    </source>
</evidence>
<dbReference type="InterPro" id="IPR016187">
    <property type="entry name" value="CTDL_fold"/>
</dbReference>
<feature type="domain" description="Sulfatase-modifying factor enzyme-like" evidence="3">
    <location>
        <begin position="695"/>
        <end position="911"/>
    </location>
</feature>
<keyword evidence="5" id="KW-1185">Reference proteome</keyword>
<dbReference type="InterPro" id="IPR019734">
    <property type="entry name" value="TPR_rpt"/>
</dbReference>
<dbReference type="InterPro" id="IPR011990">
    <property type="entry name" value="TPR-like_helical_dom_sf"/>
</dbReference>
<dbReference type="Gene3D" id="1.25.40.10">
    <property type="entry name" value="Tetratricopeptide repeat domain"/>
    <property type="match status" value="1"/>
</dbReference>
<gene>
    <name evidence="4" type="ORF">PJF56_04965</name>
</gene>
<dbReference type="SUPFAM" id="SSF56436">
    <property type="entry name" value="C-type lectin-like"/>
    <property type="match status" value="1"/>
</dbReference>
<evidence type="ECO:0000259" key="3">
    <source>
        <dbReference type="Pfam" id="PF03781"/>
    </source>
</evidence>
<accession>A0ABT7BHF0</accession>
<evidence type="ECO:0000256" key="2">
    <source>
        <dbReference type="SAM" id="MobiDB-lite"/>
    </source>
</evidence>
<dbReference type="RefSeq" id="WP_283761530.1">
    <property type="nucleotide sequence ID" value="NZ_JAQPOK010000037.1"/>
</dbReference>
<evidence type="ECO:0000256" key="1">
    <source>
        <dbReference type="PROSITE-ProRule" id="PRU00339"/>
    </source>
</evidence>
<dbReference type="PROSITE" id="PS50293">
    <property type="entry name" value="TPR_REGION"/>
    <property type="match status" value="1"/>
</dbReference>
<organism evidence="4 5">
    <name type="scientific">Roseofilum halophilum BLCC-M91</name>
    <dbReference type="NCBI Taxonomy" id="3022259"/>
    <lineage>
        <taxon>Bacteria</taxon>
        <taxon>Bacillati</taxon>
        <taxon>Cyanobacteriota</taxon>
        <taxon>Cyanophyceae</taxon>
        <taxon>Desertifilales</taxon>
        <taxon>Desertifilaceae</taxon>
        <taxon>Roseofilum</taxon>
        <taxon>Roseofilum halophilum</taxon>
    </lineage>
</organism>
<protein>
    <submittedName>
        <fullName evidence="4">SUMF1/EgtB/PvdO family nonheme iron enzyme</fullName>
    </submittedName>
</protein>
<dbReference type="SMART" id="SM00028">
    <property type="entry name" value="TPR"/>
    <property type="match status" value="3"/>
</dbReference>
<dbReference type="Gene3D" id="3.90.1580.10">
    <property type="entry name" value="paralog of FGE (formylglycine-generating enzyme)"/>
    <property type="match status" value="1"/>
</dbReference>
<dbReference type="InterPro" id="IPR051043">
    <property type="entry name" value="Sulfatase_Mod_Factor_Kinase"/>
</dbReference>
<dbReference type="PANTHER" id="PTHR23150">
    <property type="entry name" value="SULFATASE MODIFYING FACTOR 1, 2"/>
    <property type="match status" value="1"/>
</dbReference>
<dbReference type="InterPro" id="IPR042095">
    <property type="entry name" value="SUMF_sf"/>
</dbReference>
<comment type="caution">
    <text evidence="4">The sequence shown here is derived from an EMBL/GenBank/DDBJ whole genome shotgun (WGS) entry which is preliminary data.</text>
</comment>
<dbReference type="Proteomes" id="UP001231370">
    <property type="component" value="Unassembled WGS sequence"/>
</dbReference>
<feature type="compositionally biased region" description="Basic and acidic residues" evidence="2">
    <location>
        <begin position="650"/>
        <end position="662"/>
    </location>
</feature>
<feature type="repeat" description="TPR" evidence="1">
    <location>
        <begin position="560"/>
        <end position="593"/>
    </location>
</feature>
<feature type="compositionally biased region" description="Low complexity" evidence="2">
    <location>
        <begin position="671"/>
        <end position="686"/>
    </location>
</feature>
<dbReference type="SUPFAM" id="SSF48452">
    <property type="entry name" value="TPR-like"/>
    <property type="match status" value="1"/>
</dbReference>